<dbReference type="SUPFAM" id="SSF46689">
    <property type="entry name" value="Homeodomain-like"/>
    <property type="match status" value="1"/>
</dbReference>
<evidence type="ECO:0000313" key="6">
    <source>
        <dbReference type="Proteomes" id="UP001596074"/>
    </source>
</evidence>
<protein>
    <submittedName>
        <fullName evidence="5">TetR/AcrR family transcriptional regulator</fullName>
    </submittedName>
</protein>
<evidence type="ECO:0000256" key="2">
    <source>
        <dbReference type="PROSITE-ProRule" id="PRU00335"/>
    </source>
</evidence>
<dbReference type="InterPro" id="IPR036271">
    <property type="entry name" value="Tet_transcr_reg_TetR-rel_C_sf"/>
</dbReference>
<dbReference type="Proteomes" id="UP001596074">
    <property type="component" value="Unassembled WGS sequence"/>
</dbReference>
<accession>A0ABW0ZS79</accession>
<dbReference type="PANTHER" id="PTHR30055">
    <property type="entry name" value="HTH-TYPE TRANSCRIPTIONAL REGULATOR RUTR"/>
    <property type="match status" value="1"/>
</dbReference>
<evidence type="ECO:0000313" key="5">
    <source>
        <dbReference type="EMBL" id="MFC5745273.1"/>
    </source>
</evidence>
<reference evidence="6" key="1">
    <citation type="journal article" date="2019" name="Int. J. Syst. Evol. Microbiol.">
        <title>The Global Catalogue of Microorganisms (GCM) 10K type strain sequencing project: providing services to taxonomists for standard genome sequencing and annotation.</title>
        <authorList>
            <consortium name="The Broad Institute Genomics Platform"/>
            <consortium name="The Broad Institute Genome Sequencing Center for Infectious Disease"/>
            <person name="Wu L."/>
            <person name="Ma J."/>
        </authorList>
    </citation>
    <scope>NUCLEOTIDE SEQUENCE [LARGE SCALE GENOMIC DNA]</scope>
    <source>
        <strain evidence="6">KCTC 42087</strain>
    </source>
</reference>
<dbReference type="Pfam" id="PF00440">
    <property type="entry name" value="TetR_N"/>
    <property type="match status" value="1"/>
</dbReference>
<evidence type="ECO:0000259" key="4">
    <source>
        <dbReference type="PROSITE" id="PS50977"/>
    </source>
</evidence>
<dbReference type="PROSITE" id="PS50977">
    <property type="entry name" value="HTH_TETR_2"/>
    <property type="match status" value="1"/>
</dbReference>
<dbReference type="Gene3D" id="1.10.357.10">
    <property type="entry name" value="Tetracycline Repressor, domain 2"/>
    <property type="match status" value="1"/>
</dbReference>
<dbReference type="InterPro" id="IPR050109">
    <property type="entry name" value="HTH-type_TetR-like_transc_reg"/>
</dbReference>
<feature type="DNA-binding region" description="H-T-H motif" evidence="2">
    <location>
        <begin position="39"/>
        <end position="58"/>
    </location>
</feature>
<comment type="caution">
    <text evidence="5">The sequence shown here is derived from an EMBL/GenBank/DDBJ whole genome shotgun (WGS) entry which is preliminary data.</text>
</comment>
<dbReference type="InterPro" id="IPR009057">
    <property type="entry name" value="Homeodomain-like_sf"/>
</dbReference>
<dbReference type="PRINTS" id="PR00455">
    <property type="entry name" value="HTHTETR"/>
</dbReference>
<dbReference type="RefSeq" id="WP_378280898.1">
    <property type="nucleotide sequence ID" value="NZ_JBHSON010000007.1"/>
</dbReference>
<dbReference type="EMBL" id="JBHSON010000007">
    <property type="protein sequence ID" value="MFC5745273.1"/>
    <property type="molecule type" value="Genomic_DNA"/>
</dbReference>
<feature type="domain" description="HTH tetR-type" evidence="4">
    <location>
        <begin position="16"/>
        <end position="76"/>
    </location>
</feature>
<dbReference type="SUPFAM" id="SSF48498">
    <property type="entry name" value="Tetracyclin repressor-like, C-terminal domain"/>
    <property type="match status" value="1"/>
</dbReference>
<evidence type="ECO:0000256" key="1">
    <source>
        <dbReference type="ARBA" id="ARBA00023125"/>
    </source>
</evidence>
<evidence type="ECO:0000256" key="3">
    <source>
        <dbReference type="SAM" id="MobiDB-lite"/>
    </source>
</evidence>
<organism evidence="5 6">
    <name type="scientific">Actinomadura rugatobispora</name>
    <dbReference type="NCBI Taxonomy" id="1994"/>
    <lineage>
        <taxon>Bacteria</taxon>
        <taxon>Bacillati</taxon>
        <taxon>Actinomycetota</taxon>
        <taxon>Actinomycetes</taxon>
        <taxon>Streptosporangiales</taxon>
        <taxon>Thermomonosporaceae</taxon>
        <taxon>Actinomadura</taxon>
    </lineage>
</organism>
<keyword evidence="6" id="KW-1185">Reference proteome</keyword>
<name>A0ABW0ZS79_9ACTN</name>
<feature type="region of interest" description="Disordered" evidence="3">
    <location>
        <begin position="79"/>
        <end position="98"/>
    </location>
</feature>
<keyword evidence="1 2" id="KW-0238">DNA-binding</keyword>
<proteinExistence type="predicted"/>
<dbReference type="PANTHER" id="PTHR30055:SF209">
    <property type="entry name" value="POSSIBLE TRANSCRIPTIONAL REGULATORY PROTEIN (PROBABLY TETR-FAMILY)"/>
    <property type="match status" value="1"/>
</dbReference>
<sequence>MSKGERAGRVERADAAQNRRKILAAAADLLASRGVEALSMDEVARVAGVGVGTVYRRFHDRAGLVYAVVDDREREFQESFLQGPPPLGPGGPGTPDAPPAERIRAFLHALADRTEAQSELLEMAEMDSADARFRDGWYALYQSHLATLIGRIRPGADAPYLADALLAPLAANLFRYQRHVRGMPLERIKAGLDALLDGIREPG</sequence>
<dbReference type="InterPro" id="IPR001647">
    <property type="entry name" value="HTH_TetR"/>
</dbReference>
<gene>
    <name evidence="5" type="ORF">ACFPZN_06605</name>
</gene>